<feature type="transmembrane region" description="Helical" evidence="5">
    <location>
        <begin position="58"/>
        <end position="80"/>
    </location>
</feature>
<evidence type="ECO:0000256" key="4">
    <source>
        <dbReference type="ARBA" id="ARBA00023136"/>
    </source>
</evidence>
<dbReference type="AlphaFoldDB" id="A0A137PB33"/>
<dbReference type="GO" id="GO:0016020">
    <property type="term" value="C:membrane"/>
    <property type="evidence" value="ECO:0007669"/>
    <property type="project" value="UniProtKB-SubCell"/>
</dbReference>
<gene>
    <name evidence="7" type="ORF">CONCODRAFT_4958</name>
</gene>
<dbReference type="GO" id="GO:0004930">
    <property type="term" value="F:G protein-coupled receptor activity"/>
    <property type="evidence" value="ECO:0007669"/>
    <property type="project" value="InterPro"/>
</dbReference>
<evidence type="ECO:0000256" key="3">
    <source>
        <dbReference type="ARBA" id="ARBA00022989"/>
    </source>
</evidence>
<keyword evidence="2 5" id="KW-0812">Transmembrane</keyword>
<dbReference type="EMBL" id="KQ964457">
    <property type="protein sequence ID" value="KXN72213.1"/>
    <property type="molecule type" value="Genomic_DNA"/>
</dbReference>
<protein>
    <recommendedName>
        <fullName evidence="6">G-protein coupled receptors family 1 profile domain-containing protein</fullName>
    </recommendedName>
</protein>
<dbReference type="PROSITE" id="PS00237">
    <property type="entry name" value="G_PROTEIN_RECEP_F1_1"/>
    <property type="match status" value="1"/>
</dbReference>
<feature type="transmembrane region" description="Helical" evidence="5">
    <location>
        <begin position="241"/>
        <end position="260"/>
    </location>
</feature>
<evidence type="ECO:0000256" key="2">
    <source>
        <dbReference type="ARBA" id="ARBA00022692"/>
    </source>
</evidence>
<keyword evidence="3 5" id="KW-1133">Transmembrane helix</keyword>
<feature type="domain" description="G-protein coupled receptors family 1 profile" evidence="6">
    <location>
        <begin position="36"/>
        <end position="147"/>
    </location>
</feature>
<proteinExistence type="predicted"/>
<evidence type="ECO:0000259" key="6">
    <source>
        <dbReference type="PROSITE" id="PS50262"/>
    </source>
</evidence>
<dbReference type="InterPro" id="IPR017452">
    <property type="entry name" value="GPCR_Rhodpsn_7TM"/>
</dbReference>
<comment type="subcellular location">
    <subcellularLocation>
        <location evidence="1">Membrane</location>
    </subcellularLocation>
</comment>
<keyword evidence="8" id="KW-1185">Reference proteome</keyword>
<dbReference type="InterPro" id="IPR000276">
    <property type="entry name" value="GPCR_Rhodpsn"/>
</dbReference>
<name>A0A137PB33_CONC2</name>
<accession>A0A137PB33</accession>
<feature type="transmembrane region" description="Helical" evidence="5">
    <location>
        <begin position="183"/>
        <end position="207"/>
    </location>
</feature>
<keyword evidence="4 5" id="KW-0472">Membrane</keyword>
<feature type="transmembrane region" description="Helical" evidence="5">
    <location>
        <begin position="26"/>
        <end position="46"/>
    </location>
</feature>
<feature type="transmembrane region" description="Helical" evidence="5">
    <location>
        <begin position="134"/>
        <end position="154"/>
    </location>
</feature>
<evidence type="ECO:0000313" key="8">
    <source>
        <dbReference type="Proteomes" id="UP000070444"/>
    </source>
</evidence>
<evidence type="ECO:0000313" key="7">
    <source>
        <dbReference type="EMBL" id="KXN72213.1"/>
    </source>
</evidence>
<dbReference type="Gene3D" id="1.20.1070.10">
    <property type="entry name" value="Rhodopsin 7-helix transmembrane proteins"/>
    <property type="match status" value="1"/>
</dbReference>
<dbReference type="PROSITE" id="PS50262">
    <property type="entry name" value="G_PROTEIN_RECEP_F1_2"/>
    <property type="match status" value="1"/>
</dbReference>
<feature type="transmembrane region" description="Helical" evidence="5">
    <location>
        <begin position="100"/>
        <end position="122"/>
    </location>
</feature>
<feature type="transmembrane region" description="Helical" evidence="5">
    <location>
        <begin position="272"/>
        <end position="291"/>
    </location>
</feature>
<dbReference type="Proteomes" id="UP000070444">
    <property type="component" value="Unassembled WGS sequence"/>
</dbReference>
<evidence type="ECO:0000256" key="1">
    <source>
        <dbReference type="ARBA" id="ARBA00004370"/>
    </source>
</evidence>
<dbReference type="SUPFAM" id="SSF81321">
    <property type="entry name" value="Family A G protein-coupled receptor-like"/>
    <property type="match status" value="1"/>
</dbReference>
<reference evidence="7 8" key="1">
    <citation type="journal article" date="2015" name="Genome Biol. Evol.">
        <title>Phylogenomic analyses indicate that early fungi evolved digesting cell walls of algal ancestors of land plants.</title>
        <authorList>
            <person name="Chang Y."/>
            <person name="Wang S."/>
            <person name="Sekimoto S."/>
            <person name="Aerts A.L."/>
            <person name="Choi C."/>
            <person name="Clum A."/>
            <person name="LaButti K.M."/>
            <person name="Lindquist E.A."/>
            <person name="Yee Ngan C."/>
            <person name="Ohm R.A."/>
            <person name="Salamov A.A."/>
            <person name="Grigoriev I.V."/>
            <person name="Spatafora J.W."/>
            <person name="Berbee M.L."/>
        </authorList>
    </citation>
    <scope>NUCLEOTIDE SEQUENCE [LARGE SCALE GENOMIC DNA]</scope>
    <source>
        <strain evidence="7 8">NRRL 28638</strain>
    </source>
</reference>
<evidence type="ECO:0000256" key="5">
    <source>
        <dbReference type="SAM" id="Phobius"/>
    </source>
</evidence>
<sequence>MQISTSQKEQLANTALKYKTPICTQVLFISLSGILICIPTIFIIFTKLKSTQKTADIILLKIIIMVDFYINLSLFINYFLWYFPSNWLVSSIVWCRAQCLVLTVPLLIGGYLICLLSVERYLLIVFNKTLGKKVYQTIAGLCIIYPLCVTSYYISKDSIVLAPIALYCTATANNTGLKFNYGLYSSGILGLVTSVLTTWCYTGISIFRIQQLTRNFHNLNLTKSQAIREATSTILKSGTILALYLLTHVGKTYIFWLEILAGRKRTLEADGIIFNLLCYSSLIDVLLFLNFNSEIRGELARFVGRFKGIRNWRCWD</sequence>
<organism evidence="7 8">
    <name type="scientific">Conidiobolus coronatus (strain ATCC 28846 / CBS 209.66 / NRRL 28638)</name>
    <name type="common">Delacroixia coronata</name>
    <dbReference type="NCBI Taxonomy" id="796925"/>
    <lineage>
        <taxon>Eukaryota</taxon>
        <taxon>Fungi</taxon>
        <taxon>Fungi incertae sedis</taxon>
        <taxon>Zoopagomycota</taxon>
        <taxon>Entomophthoromycotina</taxon>
        <taxon>Entomophthoromycetes</taxon>
        <taxon>Entomophthorales</taxon>
        <taxon>Ancylistaceae</taxon>
        <taxon>Conidiobolus</taxon>
    </lineage>
</organism>